<dbReference type="Pfam" id="PF00990">
    <property type="entry name" value="GGDEF"/>
    <property type="match status" value="1"/>
</dbReference>
<dbReference type="InterPro" id="IPR043128">
    <property type="entry name" value="Rev_trsase/Diguanyl_cyclase"/>
</dbReference>
<reference evidence="6 7" key="1">
    <citation type="submission" date="2017-03" db="EMBL/GenBank/DDBJ databases">
        <title>Complete genome sequence of the novel DNRA strain Pseudomonas sp. S-6-2 isolated from Chinese polluted river sediment. Journal of Biotechnology.</title>
        <authorList>
            <person name="Li J."/>
            <person name="Xiang F."/>
            <person name="Wang L."/>
            <person name="Xi L."/>
            <person name="Liu J."/>
        </authorList>
    </citation>
    <scope>NUCLEOTIDE SEQUENCE [LARGE SCALE GENOMIC DNA]</scope>
    <source>
        <strain evidence="6 7">S-6-2</strain>
    </source>
</reference>
<proteinExistence type="predicted"/>
<protein>
    <recommendedName>
        <fullName evidence="3">diguanylate cyclase</fullName>
        <ecNumber evidence="3">2.7.7.65</ecNumber>
    </recommendedName>
</protein>
<dbReference type="GO" id="GO:0005886">
    <property type="term" value="C:plasma membrane"/>
    <property type="evidence" value="ECO:0007669"/>
    <property type="project" value="UniProtKB-SubCell"/>
</dbReference>
<sequence length="300" mass="33923">MMSTQGNTIDLDSARKLLQPASSQQRSLPELHQRLLQVLQTSLEIDRVLELFFTELQSLIPVDGLEYQNSTHDLQLQQGNPSLHRCSYRLNHGNDFLGELQFSRAKRFRELELSNLETLLSTLLYPLRNALMYHEAVSCALRDNLTGAGNRLAMDQAINREVQLAIRNRTPLSLLVLDLDRFKQINDIYGHAYGDQALKTVVDCTRQCLRAVDGLYRLGGEEFVVVLGNTGLEPAKSIAERIRSAVENLQFKIDGQPLPMTVSLGVAIRHNDETGRELLDRCDKLMYAAKHRGRNIVVSE</sequence>
<comment type="cofactor">
    <cofactor evidence="1">
        <name>Mg(2+)</name>
        <dbReference type="ChEBI" id="CHEBI:18420"/>
    </cofactor>
</comment>
<evidence type="ECO:0000256" key="1">
    <source>
        <dbReference type="ARBA" id="ARBA00001946"/>
    </source>
</evidence>
<evidence type="ECO:0000256" key="3">
    <source>
        <dbReference type="ARBA" id="ARBA00012528"/>
    </source>
</evidence>
<dbReference type="GO" id="GO:1902201">
    <property type="term" value="P:negative regulation of bacterial-type flagellum-dependent cell motility"/>
    <property type="evidence" value="ECO:0007669"/>
    <property type="project" value="TreeGrafter"/>
</dbReference>
<dbReference type="EMBL" id="CP020100">
    <property type="protein sequence ID" value="AQZ95197.1"/>
    <property type="molecule type" value="Genomic_DNA"/>
</dbReference>
<dbReference type="Proteomes" id="UP000243488">
    <property type="component" value="Chromosome"/>
</dbReference>
<gene>
    <name evidence="6" type="ORF">BVH74_10745</name>
</gene>
<organism evidence="6 7">
    <name type="scientific">Halopseudomonas phragmitis</name>
    <dbReference type="NCBI Taxonomy" id="1931241"/>
    <lineage>
        <taxon>Bacteria</taxon>
        <taxon>Pseudomonadati</taxon>
        <taxon>Pseudomonadota</taxon>
        <taxon>Gammaproteobacteria</taxon>
        <taxon>Pseudomonadales</taxon>
        <taxon>Pseudomonadaceae</taxon>
        <taxon>Halopseudomonas</taxon>
    </lineage>
</organism>
<dbReference type="CDD" id="cd01949">
    <property type="entry name" value="GGDEF"/>
    <property type="match status" value="1"/>
</dbReference>
<dbReference type="GO" id="GO:0052621">
    <property type="term" value="F:diguanylate cyclase activity"/>
    <property type="evidence" value="ECO:0007669"/>
    <property type="project" value="UniProtKB-EC"/>
</dbReference>
<dbReference type="STRING" id="1931241.BVH74_10745"/>
<dbReference type="InterPro" id="IPR029787">
    <property type="entry name" value="Nucleotide_cyclase"/>
</dbReference>
<keyword evidence="7" id="KW-1185">Reference proteome</keyword>
<dbReference type="AlphaFoldDB" id="A0A1V0B5K5"/>
<evidence type="ECO:0000256" key="2">
    <source>
        <dbReference type="ARBA" id="ARBA00004533"/>
    </source>
</evidence>
<accession>A0A1V0B5K5</accession>
<feature type="domain" description="GGDEF" evidence="5">
    <location>
        <begin position="170"/>
        <end position="300"/>
    </location>
</feature>
<dbReference type="RefSeq" id="WP_080050065.1">
    <property type="nucleotide sequence ID" value="NZ_CP020100.1"/>
</dbReference>
<dbReference type="SUPFAM" id="SSF55073">
    <property type="entry name" value="Nucleotide cyclase"/>
    <property type="match status" value="1"/>
</dbReference>
<evidence type="ECO:0000313" key="7">
    <source>
        <dbReference type="Proteomes" id="UP000243488"/>
    </source>
</evidence>
<dbReference type="EC" id="2.7.7.65" evidence="3"/>
<dbReference type="InterPro" id="IPR050469">
    <property type="entry name" value="Diguanylate_Cyclase"/>
</dbReference>
<dbReference type="PANTHER" id="PTHR45138:SF9">
    <property type="entry name" value="DIGUANYLATE CYCLASE DGCM-RELATED"/>
    <property type="match status" value="1"/>
</dbReference>
<evidence type="ECO:0000256" key="4">
    <source>
        <dbReference type="ARBA" id="ARBA00034247"/>
    </source>
</evidence>
<dbReference type="NCBIfam" id="TIGR00254">
    <property type="entry name" value="GGDEF"/>
    <property type="match status" value="1"/>
</dbReference>
<evidence type="ECO:0000259" key="5">
    <source>
        <dbReference type="PROSITE" id="PS50887"/>
    </source>
</evidence>
<dbReference type="PROSITE" id="PS50887">
    <property type="entry name" value="GGDEF"/>
    <property type="match status" value="1"/>
</dbReference>
<dbReference type="PANTHER" id="PTHR45138">
    <property type="entry name" value="REGULATORY COMPONENTS OF SENSORY TRANSDUCTION SYSTEM"/>
    <property type="match status" value="1"/>
</dbReference>
<comment type="subcellular location">
    <subcellularLocation>
        <location evidence="2">Cell inner membrane</location>
    </subcellularLocation>
</comment>
<dbReference type="Gene3D" id="3.30.70.270">
    <property type="match status" value="1"/>
</dbReference>
<comment type="catalytic activity">
    <reaction evidence="4">
        <text>2 GTP = 3',3'-c-di-GMP + 2 diphosphate</text>
        <dbReference type="Rhea" id="RHEA:24898"/>
        <dbReference type="ChEBI" id="CHEBI:33019"/>
        <dbReference type="ChEBI" id="CHEBI:37565"/>
        <dbReference type="ChEBI" id="CHEBI:58805"/>
        <dbReference type="EC" id="2.7.7.65"/>
    </reaction>
</comment>
<dbReference type="SMART" id="SM00267">
    <property type="entry name" value="GGDEF"/>
    <property type="match status" value="1"/>
</dbReference>
<dbReference type="FunFam" id="3.30.70.270:FF:000001">
    <property type="entry name" value="Diguanylate cyclase domain protein"/>
    <property type="match status" value="1"/>
</dbReference>
<dbReference type="KEGG" id="ppha:BVH74_10745"/>
<evidence type="ECO:0000313" key="6">
    <source>
        <dbReference type="EMBL" id="AQZ95197.1"/>
    </source>
</evidence>
<dbReference type="InterPro" id="IPR000160">
    <property type="entry name" value="GGDEF_dom"/>
</dbReference>
<name>A0A1V0B5K5_9GAMM</name>
<dbReference type="GO" id="GO:0043709">
    <property type="term" value="P:cell adhesion involved in single-species biofilm formation"/>
    <property type="evidence" value="ECO:0007669"/>
    <property type="project" value="TreeGrafter"/>
</dbReference>